<dbReference type="FunFam" id="3.40.50.12780:FF:000012">
    <property type="entry name" value="Non-ribosomal peptide synthetase"/>
    <property type="match status" value="2"/>
</dbReference>
<dbReference type="PROSITE" id="PS00455">
    <property type="entry name" value="AMP_BINDING"/>
    <property type="match status" value="2"/>
</dbReference>
<dbReference type="NCBIfam" id="TIGR01733">
    <property type="entry name" value="AA-adenyl-dom"/>
    <property type="match status" value="2"/>
</dbReference>
<proteinExistence type="predicted"/>
<dbReference type="SMART" id="SM00823">
    <property type="entry name" value="PKS_PP"/>
    <property type="match status" value="2"/>
</dbReference>
<dbReference type="Gene3D" id="3.30.559.10">
    <property type="entry name" value="Chloramphenicol acetyltransferase-like domain"/>
    <property type="match status" value="4"/>
</dbReference>
<dbReference type="SUPFAM" id="SSF47336">
    <property type="entry name" value="ACP-like"/>
    <property type="match status" value="3"/>
</dbReference>
<evidence type="ECO:0000256" key="1">
    <source>
        <dbReference type="ARBA" id="ARBA00001957"/>
    </source>
</evidence>
<dbReference type="FunFam" id="2.30.38.10:FF:000001">
    <property type="entry name" value="Non-ribosomal peptide synthetase PvdI"/>
    <property type="match status" value="2"/>
</dbReference>
<keyword evidence="3" id="KW-0597">Phosphoprotein</keyword>
<dbReference type="FunFam" id="3.40.50.980:FF:000002">
    <property type="entry name" value="Enterobactin synthetase component F"/>
    <property type="match status" value="1"/>
</dbReference>
<dbReference type="SUPFAM" id="SSF56801">
    <property type="entry name" value="Acetyl-CoA synthetase-like"/>
    <property type="match status" value="2"/>
</dbReference>
<dbReference type="InterPro" id="IPR045851">
    <property type="entry name" value="AMP-bd_C_sf"/>
</dbReference>
<evidence type="ECO:0000256" key="4">
    <source>
        <dbReference type="SAM" id="MobiDB-lite"/>
    </source>
</evidence>
<dbReference type="CDD" id="cd19531">
    <property type="entry name" value="LCL_NRPS-like"/>
    <property type="match status" value="1"/>
</dbReference>
<dbReference type="GO" id="GO:0043041">
    <property type="term" value="P:amino acid activation for nonribosomal peptide biosynthetic process"/>
    <property type="evidence" value="ECO:0007669"/>
    <property type="project" value="TreeGrafter"/>
</dbReference>
<dbReference type="SUPFAM" id="SSF52777">
    <property type="entry name" value="CoA-dependent acyltransferases"/>
    <property type="match status" value="8"/>
</dbReference>
<dbReference type="GO" id="GO:0003824">
    <property type="term" value="F:catalytic activity"/>
    <property type="evidence" value="ECO:0007669"/>
    <property type="project" value="InterPro"/>
</dbReference>
<dbReference type="FunFam" id="3.40.50.980:FF:000001">
    <property type="entry name" value="Non-ribosomal peptide synthetase"/>
    <property type="match status" value="2"/>
</dbReference>
<dbReference type="Pfam" id="PF00550">
    <property type="entry name" value="PP-binding"/>
    <property type="match status" value="3"/>
</dbReference>
<keyword evidence="7" id="KW-1185">Reference proteome</keyword>
<dbReference type="FunFam" id="1.10.1200.10:FF:000005">
    <property type="entry name" value="Nonribosomal peptide synthetase 1"/>
    <property type="match status" value="1"/>
</dbReference>
<dbReference type="EMBL" id="FMCX01000002">
    <property type="protein sequence ID" value="SCF02203.1"/>
    <property type="molecule type" value="Genomic_DNA"/>
</dbReference>
<organism evidence="6 7">
    <name type="scientific">Micromonospora mirobrigensis</name>
    <dbReference type="NCBI Taxonomy" id="262898"/>
    <lineage>
        <taxon>Bacteria</taxon>
        <taxon>Bacillati</taxon>
        <taxon>Actinomycetota</taxon>
        <taxon>Actinomycetes</taxon>
        <taxon>Micromonosporales</taxon>
        <taxon>Micromonosporaceae</taxon>
        <taxon>Micromonospora</taxon>
    </lineage>
</organism>
<dbReference type="InterPro" id="IPR012338">
    <property type="entry name" value="Beta-lactam/transpept-like"/>
</dbReference>
<dbReference type="GO" id="GO:0008610">
    <property type="term" value="P:lipid biosynthetic process"/>
    <property type="evidence" value="ECO:0007669"/>
    <property type="project" value="UniProtKB-ARBA"/>
</dbReference>
<dbReference type="Gene3D" id="3.30.559.30">
    <property type="entry name" value="Nonribosomal peptide synthetase, condensation domain"/>
    <property type="match status" value="4"/>
</dbReference>
<dbReference type="PROSITE" id="PS00012">
    <property type="entry name" value="PHOSPHOPANTETHEINE"/>
    <property type="match status" value="2"/>
</dbReference>
<dbReference type="RefSeq" id="WP_091606503.1">
    <property type="nucleotide sequence ID" value="NZ_FMCX01000002.1"/>
</dbReference>
<dbReference type="OrthoDB" id="2472181at2"/>
<evidence type="ECO:0000313" key="7">
    <source>
        <dbReference type="Proteomes" id="UP000199504"/>
    </source>
</evidence>
<evidence type="ECO:0000313" key="6">
    <source>
        <dbReference type="EMBL" id="SCF02203.1"/>
    </source>
</evidence>
<dbReference type="SUPFAM" id="SSF56601">
    <property type="entry name" value="beta-lactamase/transpeptidase-like"/>
    <property type="match status" value="1"/>
</dbReference>
<feature type="domain" description="Carrier" evidence="5">
    <location>
        <begin position="2058"/>
        <end position="2132"/>
    </location>
</feature>
<dbReference type="PROSITE" id="PS50075">
    <property type="entry name" value="CARRIER"/>
    <property type="match status" value="3"/>
</dbReference>
<dbReference type="InterPro" id="IPR009081">
    <property type="entry name" value="PP-bd_ACP"/>
</dbReference>
<dbReference type="Pfam" id="PF00668">
    <property type="entry name" value="Condensation"/>
    <property type="match status" value="4"/>
</dbReference>
<dbReference type="FunFam" id="3.30.300.30:FF:000015">
    <property type="entry name" value="Nonribosomal peptide synthase SidD"/>
    <property type="match status" value="2"/>
</dbReference>
<dbReference type="Pfam" id="PF13193">
    <property type="entry name" value="AMP-binding_C"/>
    <property type="match status" value="2"/>
</dbReference>
<dbReference type="CDD" id="cd05930">
    <property type="entry name" value="A_NRPS"/>
    <property type="match status" value="1"/>
</dbReference>
<dbReference type="GO" id="GO:0044550">
    <property type="term" value="P:secondary metabolite biosynthetic process"/>
    <property type="evidence" value="ECO:0007669"/>
    <property type="project" value="TreeGrafter"/>
</dbReference>
<dbReference type="PANTHER" id="PTHR45527:SF1">
    <property type="entry name" value="FATTY ACID SYNTHASE"/>
    <property type="match status" value="1"/>
</dbReference>
<dbReference type="Pfam" id="PF00144">
    <property type="entry name" value="Beta-lactamase"/>
    <property type="match status" value="1"/>
</dbReference>
<dbReference type="InterPro" id="IPR006162">
    <property type="entry name" value="Ppantetheine_attach_site"/>
</dbReference>
<dbReference type="Pfam" id="PF00501">
    <property type="entry name" value="AMP-binding"/>
    <property type="match status" value="2"/>
</dbReference>
<dbReference type="InterPro" id="IPR020806">
    <property type="entry name" value="PKS_PP-bd"/>
</dbReference>
<sequence length="3498" mass="379092">MTITPDEREDLLAAARRSVTERLLRGAAPTASPVQTPDAARSPEEPVPLSPEQHSLWLVGEMLGAHEGLYSVHEVVRLHGAVEVSRLRTALDRLVARHEALRTVVVETEDGPMQIVRAPGPAAFTVVDRTEHGGDPMASVRAELARRFDLEAGPLFRAALVEADGDHLLVLHLHHLIADEWSCQILATDLSRLYRGVADVAAPGRYTDYARRALEGAADGRQTHLDHWRRALSDVDPYLELPIDRPHPPEPTYRGDGVVMTVPPNTANRLRQVAAEAGVTPFVAVLAGLAATLGGYSGQTRFAVGTPMSRRGTAGTDETVGLFVNTVAVPVDLADGPELRDLMIRLRRTVAGALDHADVSIEEVVRALNVRRAPDRNPLFQVLFQYLDDHEDWWDLPGITTEPVDLDEATEKFELTLVARDDDGAIRLELRYATDLFEADTVRRLLRSLVAVLEQMAADPARRTGDLDLLGADDLHRQLRSWNDTEVPLRETTLASLFAEQAARTPDACAVVDDQETLTYAELAHRVSRVAAGLRRAGVGPDVPVGVCLQRSFRLVTALLAVEWAGGAYVPLDPDHPDGRHAMIVADTGMSVVLVDQETAGRWTGDEVVVLDVDRQAAITDDGTSGLTAVSPDDLAYIIFTSGSTGRPKGVCVPHRGVVNRLQWMQKAYPIGTGDTVVQKTPFSFDVSVWEFFWPLTVGARLVVAEPGGHQDPAYLADLIRRSAATVVHFVPSMLAEFLADPTVDDLPSLRHVICSGEALPAGLADQARSRLTAELHNLYGPTEASIDVSAYTCVSAPGEATVPIGRPIDNTRLYVLNDALRPMPVGVPGELFIGGVGLARGYVGRPVLTAGSFVPDPFHGGRMYRTGDVARWRTDGSLEFLGRIDDQVKVHGHRIELDEIVSTLLARPDIAQAAVVPQQTSAGALRLVAYVVPTPGHVLSASDLTAHLRGTLPEYMVPATYVPLDALPLTSSGKVNRKALPDVSPAAASRAEPTRPRDETERVLAAIWAELLDLDFCGVRDNFFDIGGDSILAVRIANRARAAGLPVTPRLLLRHQTVAEVVAALRATDGPAADGHGAAPARAAEPLPDGVESVHRLSALQEGMLFETIAFPAENRYAQYHAFDVDQPLDEEALASALREVCARHPALRSRFAWRGRPHPVQEVHCRAEPELVVLDWRADASPRRYEDFLAEDRAEPIELTGPINRFTALRTGDSSYRLVWRTHHILLDGWSTEIVVRELFQIVGGLRNGTSVDLPDPVPAAAHRAWLAGRDRDADAVHWQKVLGGFTTPTALPVNRLPTEEGGRVGTALELLNLDRGQLDRLTEVSRRWRVSLGSLVTAAWGLLLRRFGGGDDVVVGVTVNGRSGDFPRIEQVVGLLMNTLPVRMRIEEGITAGAVARAVQDQMAELHEHVHCSLVDAKRQSAVRADERLFDSIVVFQHEEREPALPPEVSPVPGSTALDSGYPLVLDVTAGDGLCLQLAYQRTCGEAETIRRLLAHLAIILTAIADDRSGSIDTLDALPDVERERVLRTWNDTDAWYPSETCLHELFEQAARENPAATAIVDVDGSSVSYADLDESANRLAHHLRARGVGPEQIVGVLLDHSVEMFVALLGVLKAGGAYLPLDPGHPSDRLKYYLRDSGARLVVTRADLAALATDGENLPAVLLDAEAAQIAERPATSPQTGVTARNLVYIMYTSGSTGRPKGVLIDHRGLINYLWWARSGYGIDGADGAPMVGSIAFDLSVPNFFLPLTAGLSVTLLPPDEGLGNLADLLTEPADFSLLKITPGHLDVLRRMVQPDSVHSVRTFVVGADEVRTETALGWRKAAPRARIINEYGPTETVVGCSTYVLPDEVDPELPLPIGRPIANIRMYVLDRHLSPVPIGVTGELFIGGDGVARGYHRRPLVTAERFLPDPYASEPGARFYRTGDLARWRADGNLDFLGRCDDQVKIRGYRVELGEIEARLLAHPDIVEGAVAAFAHESGDRRLVAYLVPRPDGQLPSAVDLQEWLARDLPTYMRPAQFVCLPELPLTAAGKVDRSRLPAPGPVTRDEEAGYVAARTETERRLVSVWEQALGVTGVGVHDDFFGLGGDSIVSVRLVALAQEYGLAVNPRDVFRHPTVAGLAAVVTLAEPAAAEPAPERSAAEPPVAGPDPLTGLDDEAAAVLRTQLRELDTAEVYRLTHLQTGMLLHRLADPQRDEYFRQFIWDLDGDLDVGTFVTAWQRVIDRHAALRTRFIWQDLPHPVQVVVRAQPIVVERWDCRSTPDGERVGWLERLAADERERGIDLTAGPPMRLVLIRTGSTRHRLLWNVHHLVLDGWSRSIVSREVLETYAAMRTGGALPADPPAPFRDYLSWLDRHPANRDMGYWRRTLAGLRGPTPLPAVAAGRRPGTGIGVEESTLADSLFQALRDTAARYRISLPNLLQGAWALLLSRHCGTDDVVFGTTLAGRSADVPGIDRMVGMLMNTLPTRMGVSPDMSIGDWLTEVHRGRLTQQEHAGASLVEIARCVDVPRGERLFTNLFVLERAADEEEGEWAGLRVDQSDGAPGETAYPLVLTVSVAGHLELGLKFEHAVYDRDAVAELLGHYRMLLEAVTVAPADDPVAAWREVVPAPVVPEPAPAASSGAAGPAGTGLAAAVTEAERVLAEIWKGVLRLDRVGPEDDYFALGGDSVLAFQVVTLGRRAGLSITVQDVLRDTRLRDLAATVAPGAAVEVAAPRAEHPDPWSAVPLTPAQHRLLDQRVPHDHYNQSVQVDWHGAADPGRLGRALRALTAQHDALRLRLDRAAPDRRQRVAPVSDTNPLRVVDLGTRTADERRDEIRAIADRLHTGLDLADGPLLRAALIRADGFDDRVVVVVHHWAVDTYSWRILLDDLATVYRTDDPAALTPVPTSFGQWATRLAAYASSGKLDEERELWQAVAREPVAPPPAVDVGGINRESATRTVEAVLDEADTSRLTRRAAHGVPMQTLVLAALGDVLVEWAGGGLPVSVDIEGHGREPLFDDVDLSRTVGWFTARYPVVVRPVGRGGVDTAVDALADTLAAIPHHGIGHGLLRHLAGQADLASRSWVSLTHFGHLLDQGDGAGLFHGVDDDSTARAPAGERRYLLDVRSWVRDGRLHVDWTFPAGNVEERVGRRRLQEHLQRLRKLAAPADRPVPASWQRLEPGSALMAAARRRCQAPAVSVAVIADGQVARAWGEGTTDARGGAAVDAETIFQACSVSKHVTTVGVLRLAMDGVLDLDADVRTHLTGGLRGASGPVTLRGLLGHVAGLVQYGHPGHEQADPLPTLADMILGRPPAATPPIEVTGAAGTFGYSGANFTVVQSVLQAVTGEPFAETMRRLVLGPLGMRDSSFDQAFPHLRPGRVAHGHRDDGTHLPGGWRVFPQQAASGLWTTAADLAKVAVEIRAAATGEPSRVLDRASAQAMITPEVPGGRYGLGCVSKVVDGHRWFGHPGDRHSFQCMTATDLDDGAGLVVLSNIGGRPFLADLFAELEFPMPPTL</sequence>
<feature type="region of interest" description="Disordered" evidence="4">
    <location>
        <begin position="22"/>
        <end position="49"/>
    </location>
</feature>
<dbReference type="InterPro" id="IPR025110">
    <property type="entry name" value="AMP-bd_C"/>
</dbReference>
<dbReference type="Gene3D" id="1.10.1200.10">
    <property type="entry name" value="ACP-like"/>
    <property type="match status" value="3"/>
</dbReference>
<dbReference type="GO" id="GO:0005737">
    <property type="term" value="C:cytoplasm"/>
    <property type="evidence" value="ECO:0007669"/>
    <property type="project" value="TreeGrafter"/>
</dbReference>
<dbReference type="InterPro" id="IPR010071">
    <property type="entry name" value="AA_adenyl_dom"/>
</dbReference>
<gene>
    <name evidence="6" type="ORF">GA0070564_102641</name>
</gene>
<dbReference type="NCBIfam" id="NF003417">
    <property type="entry name" value="PRK04813.1"/>
    <property type="match status" value="2"/>
</dbReference>
<comment type="cofactor">
    <cofactor evidence="1">
        <name>pantetheine 4'-phosphate</name>
        <dbReference type="ChEBI" id="CHEBI:47942"/>
    </cofactor>
</comment>
<dbReference type="PANTHER" id="PTHR45527">
    <property type="entry name" value="NONRIBOSOMAL PEPTIDE SYNTHETASE"/>
    <property type="match status" value="1"/>
</dbReference>
<dbReference type="CDD" id="cd17646">
    <property type="entry name" value="A_NRPS_AB3403-like"/>
    <property type="match status" value="1"/>
</dbReference>
<feature type="domain" description="Carrier" evidence="5">
    <location>
        <begin position="2636"/>
        <end position="2710"/>
    </location>
</feature>
<dbReference type="GO" id="GO:0031177">
    <property type="term" value="F:phosphopantetheine binding"/>
    <property type="evidence" value="ECO:0007669"/>
    <property type="project" value="InterPro"/>
</dbReference>
<dbReference type="InterPro" id="IPR001466">
    <property type="entry name" value="Beta-lactam-related"/>
</dbReference>
<dbReference type="STRING" id="262898.GA0070564_102641"/>
<reference evidence="7" key="1">
    <citation type="submission" date="2016-06" db="EMBL/GenBank/DDBJ databases">
        <authorList>
            <person name="Varghese N."/>
            <person name="Submissions Spin"/>
        </authorList>
    </citation>
    <scope>NUCLEOTIDE SEQUENCE [LARGE SCALE GENOMIC DNA]</scope>
    <source>
        <strain evidence="7">DSM 44830</strain>
    </source>
</reference>
<feature type="domain" description="Carrier" evidence="5">
    <location>
        <begin position="996"/>
        <end position="1070"/>
    </location>
</feature>
<dbReference type="InterPro" id="IPR000873">
    <property type="entry name" value="AMP-dep_synth/lig_dom"/>
</dbReference>
<dbReference type="Gene3D" id="3.30.300.30">
    <property type="match status" value="2"/>
</dbReference>
<dbReference type="InterPro" id="IPR001242">
    <property type="entry name" value="Condensation_dom"/>
</dbReference>
<evidence type="ECO:0000256" key="3">
    <source>
        <dbReference type="ARBA" id="ARBA00022553"/>
    </source>
</evidence>
<accession>A0A1C4X167</accession>
<dbReference type="InterPro" id="IPR036736">
    <property type="entry name" value="ACP-like_sf"/>
</dbReference>
<keyword evidence="2" id="KW-0596">Phosphopantetheine</keyword>
<evidence type="ECO:0000259" key="5">
    <source>
        <dbReference type="PROSITE" id="PS50075"/>
    </source>
</evidence>
<evidence type="ECO:0000256" key="2">
    <source>
        <dbReference type="ARBA" id="ARBA00022450"/>
    </source>
</evidence>
<dbReference type="Gene3D" id="2.30.38.10">
    <property type="entry name" value="Luciferase, Domain 3"/>
    <property type="match status" value="2"/>
</dbReference>
<dbReference type="Proteomes" id="UP000199504">
    <property type="component" value="Unassembled WGS sequence"/>
</dbReference>
<protein>
    <submittedName>
        <fullName evidence="6">Non-ribosomal peptide synthase domain TIGR01720/amino acid adenylation domain-containing protein</fullName>
    </submittedName>
</protein>
<dbReference type="InterPro" id="IPR020845">
    <property type="entry name" value="AMP-binding_CS"/>
</dbReference>
<name>A0A1C4X167_9ACTN</name>
<dbReference type="InterPro" id="IPR023213">
    <property type="entry name" value="CAT-like_dom_sf"/>
</dbReference>
<dbReference type="Gene3D" id="3.40.710.10">
    <property type="entry name" value="DD-peptidase/beta-lactamase superfamily"/>
    <property type="match status" value="1"/>
</dbReference>
<dbReference type="Gene3D" id="3.40.50.980">
    <property type="match status" value="4"/>
</dbReference>